<dbReference type="Proteomes" id="UP000001025">
    <property type="component" value="Chromosome"/>
</dbReference>
<reference evidence="1 2" key="1">
    <citation type="journal article" date="2003" name="Proc. Natl. Acad. Sci. U.S.A.">
        <title>Complete genome sequence of the marine planctomycete Pirellula sp. strain 1.</title>
        <authorList>
            <person name="Gloeckner F.O."/>
            <person name="Kube M."/>
            <person name="Bauer M."/>
            <person name="Teeling H."/>
            <person name="Lombardot T."/>
            <person name="Ludwig W."/>
            <person name="Gade D."/>
            <person name="Beck A."/>
            <person name="Borzym K."/>
            <person name="Heitmann K."/>
            <person name="Rabus R."/>
            <person name="Schlesner H."/>
            <person name="Amann R."/>
            <person name="Reinhardt R."/>
        </authorList>
    </citation>
    <scope>NUCLEOTIDE SEQUENCE [LARGE SCALE GENOMIC DNA]</scope>
    <source>
        <strain evidence="2">DSM 10527 / NCIMB 13988 / SH1</strain>
    </source>
</reference>
<dbReference type="STRING" id="243090.RB2418"/>
<gene>
    <name evidence="1" type="ordered locus">RB2418</name>
</gene>
<dbReference type="PATRIC" id="fig|243090.15.peg.1104"/>
<organism evidence="1 2">
    <name type="scientific">Rhodopirellula baltica (strain DSM 10527 / NCIMB 13988 / SH1)</name>
    <dbReference type="NCBI Taxonomy" id="243090"/>
    <lineage>
        <taxon>Bacteria</taxon>
        <taxon>Pseudomonadati</taxon>
        <taxon>Planctomycetota</taxon>
        <taxon>Planctomycetia</taxon>
        <taxon>Pirellulales</taxon>
        <taxon>Pirellulaceae</taxon>
        <taxon>Rhodopirellula</taxon>
    </lineage>
</organism>
<accession>Q7UVV4</accession>
<evidence type="ECO:0000313" key="1">
    <source>
        <dbReference type="EMBL" id="CAD72617.1"/>
    </source>
</evidence>
<sequence>MKCCPTRTKTSPARTEIMRQFSLTVVFSVCFLSTASAQYPPQHEHTLPSPPPIKKADKGLLEAEWLEAIAMTDYEVWIAEDTSNKQEFELFLQTKDGWFPINKAAGGMHVERRSFDTREEAELFALLEMERNPQNLDYYIHAYTPDMEWQYVDTFDSNAEAREFLDGLMELIGDHYVGDIRRVTVLPRSLR</sequence>
<dbReference type="HOGENOM" id="CLU_1420446_0_0_0"/>
<dbReference type="OrthoDB" id="289714at2"/>
<dbReference type="AlphaFoldDB" id="Q7UVV4"/>
<dbReference type="KEGG" id="rba:RB2418"/>
<evidence type="ECO:0000313" key="2">
    <source>
        <dbReference type="Proteomes" id="UP000001025"/>
    </source>
</evidence>
<dbReference type="InParanoid" id="Q7UVV4"/>
<keyword evidence="2" id="KW-1185">Reference proteome</keyword>
<proteinExistence type="predicted"/>
<dbReference type="EnsemblBacteria" id="CAD72617">
    <property type="protein sequence ID" value="CAD72617"/>
    <property type="gene ID" value="RB2418"/>
</dbReference>
<protein>
    <submittedName>
        <fullName evidence="1">Uncharacterized protein</fullName>
    </submittedName>
</protein>
<name>Q7UVV4_RHOBA</name>
<dbReference type="EMBL" id="BX294137">
    <property type="protein sequence ID" value="CAD72617.1"/>
    <property type="molecule type" value="Genomic_DNA"/>
</dbReference>